<dbReference type="InterPro" id="IPR004358">
    <property type="entry name" value="Sig_transdc_His_kin-like_C"/>
</dbReference>
<dbReference type="Pfam" id="PF02518">
    <property type="entry name" value="HATPase_c"/>
    <property type="match status" value="1"/>
</dbReference>
<dbReference type="AlphaFoldDB" id="A0AAW4IMF2"/>
<keyword evidence="7" id="KW-0472">Membrane</keyword>
<keyword evidence="5 9" id="KW-0418">Kinase</keyword>
<dbReference type="InterPro" id="IPR036097">
    <property type="entry name" value="HisK_dim/P_sf"/>
</dbReference>
<proteinExistence type="predicted"/>
<feature type="domain" description="Histidine kinase" evidence="8">
    <location>
        <begin position="291"/>
        <end position="510"/>
    </location>
</feature>
<evidence type="ECO:0000256" key="7">
    <source>
        <dbReference type="SAM" id="Phobius"/>
    </source>
</evidence>
<evidence type="ECO:0000313" key="10">
    <source>
        <dbReference type="Proteomes" id="UP000664161"/>
    </source>
</evidence>
<dbReference type="PANTHER" id="PTHR43047">
    <property type="entry name" value="TWO-COMPONENT HISTIDINE PROTEIN KINASE"/>
    <property type="match status" value="1"/>
</dbReference>
<dbReference type="SUPFAM" id="SSF47384">
    <property type="entry name" value="Homodimeric domain of signal transducing histidine kinase"/>
    <property type="match status" value="1"/>
</dbReference>
<dbReference type="SMART" id="SM00388">
    <property type="entry name" value="HisKA"/>
    <property type="match status" value="1"/>
</dbReference>
<dbReference type="EMBL" id="JAGBKN010000007">
    <property type="protein sequence ID" value="MBO1516637.1"/>
    <property type="molecule type" value="Genomic_DNA"/>
</dbReference>
<comment type="catalytic activity">
    <reaction evidence="1">
        <text>ATP + protein L-histidine = ADP + protein N-phospho-L-histidine.</text>
        <dbReference type="EC" id="2.7.13.3"/>
    </reaction>
</comment>
<dbReference type="CDD" id="cd16922">
    <property type="entry name" value="HATPase_EvgS-ArcB-TorS-like"/>
    <property type="match status" value="1"/>
</dbReference>
<dbReference type="RefSeq" id="WP_207969353.1">
    <property type="nucleotide sequence ID" value="NZ_JAGBKN010000007.1"/>
</dbReference>
<dbReference type="Gene3D" id="1.10.287.130">
    <property type="match status" value="1"/>
</dbReference>
<dbReference type="PRINTS" id="PR00344">
    <property type="entry name" value="BCTRLSENSOR"/>
</dbReference>
<evidence type="ECO:0000313" key="9">
    <source>
        <dbReference type="EMBL" id="MBO1516637.1"/>
    </source>
</evidence>
<sequence length="648" mass="72759">MNSPRSRTIPMLIWRSVVQAITLAVLAGFILFFVYGLTYHYKETHRHIDQLAAVLTASASTAEGADIVAEQVAFLLENEPSIQSILFYSTPQPISDTNQSRGDWKNALFADTVSFNYPVVSNDLQPDSLTIAATFSDADGLPRQSSGVAASSSTTKNANSTLVGYINITLDVNKLRASWFQSNALLWLVTILLAVVWALYVLRKLNWPVRDVDALTEVCDIIIRTPELEKLPVIAQHFNFQELAQIKQALIVLFKRLQDIKQDYEAVATFEQQLHSKDVSLDVQLHNFQSMITHELKTSLNAIVGGLQLLDYETLSREQKDAVDIISSGSDKLVSSLEHIIQLNQIQKGQMTIHLSEFNPLQLIADLLAEFEPVAKRKGLELISQVHHIDYGLQGDVKKIQQILAILLSNAIKFTSAGQVTITSQLTHFDKSNRWQISVKDTGIGIDNNHIDDIFNPFFQVDSSQTRQYEGSGIGLPVVKQMAQLMGASIDVDSALGVGTEFVLTIPLPNQQQVHQQQVLAGLSIIYYYYHEAGFLVEELERLGAQVICHQHEQLALDEICHKKIDIVMFAEDMYPARAEALATRIRQIENADITHRALLIYWYPKHHVRSLESFEHGLKAAGVDYCHMVTYSDKGLSDLIKRWLVWT</sequence>
<dbReference type="InterPro" id="IPR003661">
    <property type="entry name" value="HisK_dim/P_dom"/>
</dbReference>
<keyword evidence="7" id="KW-0812">Transmembrane</keyword>
<keyword evidence="3" id="KW-0597">Phosphoprotein</keyword>
<feature type="transmembrane region" description="Helical" evidence="7">
    <location>
        <begin position="12"/>
        <end position="37"/>
    </location>
</feature>
<gene>
    <name evidence="9" type="ORF">J3491_04715</name>
</gene>
<dbReference type="InterPro" id="IPR003594">
    <property type="entry name" value="HATPase_dom"/>
</dbReference>
<evidence type="ECO:0000256" key="3">
    <source>
        <dbReference type="ARBA" id="ARBA00022553"/>
    </source>
</evidence>
<dbReference type="GO" id="GO:0000155">
    <property type="term" value="F:phosphorelay sensor kinase activity"/>
    <property type="evidence" value="ECO:0007669"/>
    <property type="project" value="InterPro"/>
</dbReference>
<dbReference type="PANTHER" id="PTHR43047:SF72">
    <property type="entry name" value="OSMOSENSING HISTIDINE PROTEIN KINASE SLN1"/>
    <property type="match status" value="1"/>
</dbReference>
<keyword evidence="7" id="KW-1133">Transmembrane helix</keyword>
<reference evidence="9 10" key="1">
    <citation type="submission" date="2021-03" db="EMBL/GenBank/DDBJ databases">
        <authorList>
            <person name="Shang D.-D."/>
            <person name="Du Z.-J."/>
            <person name="Chen G.-J."/>
        </authorList>
    </citation>
    <scope>NUCLEOTIDE SEQUENCE [LARGE SCALE GENOMIC DNA]</scope>
    <source>
        <strain evidence="9 10">F2608</strain>
    </source>
</reference>
<keyword evidence="6" id="KW-0902">Two-component regulatory system</keyword>
<dbReference type="FunFam" id="3.30.565.10:FF:000010">
    <property type="entry name" value="Sensor histidine kinase RcsC"/>
    <property type="match status" value="1"/>
</dbReference>
<dbReference type="InterPro" id="IPR036890">
    <property type="entry name" value="HATPase_C_sf"/>
</dbReference>
<dbReference type="PROSITE" id="PS50109">
    <property type="entry name" value="HIS_KIN"/>
    <property type="match status" value="1"/>
</dbReference>
<evidence type="ECO:0000256" key="6">
    <source>
        <dbReference type="ARBA" id="ARBA00023012"/>
    </source>
</evidence>
<dbReference type="GO" id="GO:0005886">
    <property type="term" value="C:plasma membrane"/>
    <property type="evidence" value="ECO:0007669"/>
    <property type="project" value="TreeGrafter"/>
</dbReference>
<accession>A0AAW4IMF2</accession>
<keyword evidence="10" id="KW-1185">Reference proteome</keyword>
<comment type="caution">
    <text evidence="9">The sequence shown here is derived from an EMBL/GenBank/DDBJ whole genome shotgun (WGS) entry which is preliminary data.</text>
</comment>
<dbReference type="Proteomes" id="UP000664161">
    <property type="component" value="Unassembled WGS sequence"/>
</dbReference>
<dbReference type="CDD" id="cd00082">
    <property type="entry name" value="HisKA"/>
    <property type="match status" value="1"/>
</dbReference>
<dbReference type="GO" id="GO:0009927">
    <property type="term" value="F:histidine phosphotransfer kinase activity"/>
    <property type="evidence" value="ECO:0007669"/>
    <property type="project" value="TreeGrafter"/>
</dbReference>
<dbReference type="EC" id="2.7.13.3" evidence="2"/>
<organism evidence="9 10">
    <name type="scientific">Psychrobacter halodurans</name>
    <dbReference type="NCBI Taxonomy" id="2818439"/>
    <lineage>
        <taxon>Bacteria</taxon>
        <taxon>Pseudomonadati</taxon>
        <taxon>Pseudomonadota</taxon>
        <taxon>Gammaproteobacteria</taxon>
        <taxon>Moraxellales</taxon>
        <taxon>Moraxellaceae</taxon>
        <taxon>Psychrobacter</taxon>
    </lineage>
</organism>
<keyword evidence="4" id="KW-0808">Transferase</keyword>
<evidence type="ECO:0000256" key="1">
    <source>
        <dbReference type="ARBA" id="ARBA00000085"/>
    </source>
</evidence>
<dbReference type="InterPro" id="IPR005467">
    <property type="entry name" value="His_kinase_dom"/>
</dbReference>
<evidence type="ECO:0000256" key="4">
    <source>
        <dbReference type="ARBA" id="ARBA00022679"/>
    </source>
</evidence>
<feature type="transmembrane region" description="Helical" evidence="7">
    <location>
        <begin position="184"/>
        <end position="202"/>
    </location>
</feature>
<dbReference type="Gene3D" id="3.30.565.10">
    <property type="entry name" value="Histidine kinase-like ATPase, C-terminal domain"/>
    <property type="match status" value="1"/>
</dbReference>
<dbReference type="Pfam" id="PF00512">
    <property type="entry name" value="HisKA"/>
    <property type="match status" value="1"/>
</dbReference>
<evidence type="ECO:0000256" key="2">
    <source>
        <dbReference type="ARBA" id="ARBA00012438"/>
    </source>
</evidence>
<evidence type="ECO:0000259" key="8">
    <source>
        <dbReference type="PROSITE" id="PS50109"/>
    </source>
</evidence>
<name>A0AAW4IMF2_9GAMM</name>
<evidence type="ECO:0000256" key="5">
    <source>
        <dbReference type="ARBA" id="ARBA00022777"/>
    </source>
</evidence>
<dbReference type="SUPFAM" id="SSF55874">
    <property type="entry name" value="ATPase domain of HSP90 chaperone/DNA topoisomerase II/histidine kinase"/>
    <property type="match status" value="1"/>
</dbReference>
<protein>
    <recommendedName>
        <fullName evidence="2">histidine kinase</fullName>
        <ecNumber evidence="2">2.7.13.3</ecNumber>
    </recommendedName>
</protein>
<dbReference type="SMART" id="SM00387">
    <property type="entry name" value="HATPase_c"/>
    <property type="match status" value="1"/>
</dbReference>